<evidence type="ECO:0000256" key="1">
    <source>
        <dbReference type="SAM" id="Phobius"/>
    </source>
</evidence>
<dbReference type="AlphaFoldDB" id="A0A2M6WY07"/>
<dbReference type="Pfam" id="PF08241">
    <property type="entry name" value="Methyltransf_11"/>
    <property type="match status" value="1"/>
</dbReference>
<feature type="domain" description="Methyltransferase type 11" evidence="2">
    <location>
        <begin position="44"/>
        <end position="111"/>
    </location>
</feature>
<keyword evidence="1" id="KW-1133">Transmembrane helix</keyword>
<dbReference type="EMBL" id="PEZV01000001">
    <property type="protein sequence ID" value="PIT97698.1"/>
    <property type="molecule type" value="Genomic_DNA"/>
</dbReference>
<feature type="transmembrane region" description="Helical" evidence="1">
    <location>
        <begin position="169"/>
        <end position="187"/>
    </location>
</feature>
<dbReference type="InterPro" id="IPR029063">
    <property type="entry name" value="SAM-dependent_MTases_sf"/>
</dbReference>
<dbReference type="Proteomes" id="UP000228596">
    <property type="component" value="Unassembled WGS sequence"/>
</dbReference>
<sequence>MLIDFFRKTYHRNVLEQLIKENASLISGSILDIGSKNRRYDYLFDGHVTAVDIIPNKNKKVIAGDIEKGLAFDNNYFDAIICLEVFEYLDHYRVAIEEIHRVLRPGGKAIISVPFMYPDHQDKKRFTEEHFTKKIKKLFIVKAFRIGNGYILIWDIIRKKIKLIKYGSLRYLAFLIFLPYLLILRLFKIERIRDNFYSGLFFILEKKKNK</sequence>
<keyword evidence="1" id="KW-0472">Membrane</keyword>
<feature type="transmembrane region" description="Helical" evidence="1">
    <location>
        <begin position="139"/>
        <end position="157"/>
    </location>
</feature>
<evidence type="ECO:0000313" key="3">
    <source>
        <dbReference type="EMBL" id="PIT97698.1"/>
    </source>
</evidence>
<keyword evidence="1" id="KW-0812">Transmembrane</keyword>
<dbReference type="SUPFAM" id="SSF53335">
    <property type="entry name" value="S-adenosyl-L-methionine-dependent methyltransferases"/>
    <property type="match status" value="1"/>
</dbReference>
<reference evidence="4" key="1">
    <citation type="submission" date="2017-09" db="EMBL/GenBank/DDBJ databases">
        <title>Depth-based differentiation of microbial function through sediment-hosted aquifers and enrichment of novel symbionts in the deep terrestrial subsurface.</title>
        <authorList>
            <person name="Probst A.J."/>
            <person name="Ladd B."/>
            <person name="Jarett J.K."/>
            <person name="Geller-Mcgrath D.E."/>
            <person name="Sieber C.M.K."/>
            <person name="Emerson J.B."/>
            <person name="Anantharaman K."/>
            <person name="Thomas B.C."/>
            <person name="Malmstrom R."/>
            <person name="Stieglmeier M."/>
            <person name="Klingl A."/>
            <person name="Woyke T."/>
            <person name="Ryan C.M."/>
            <person name="Banfield J.F."/>
        </authorList>
    </citation>
    <scope>NUCLEOTIDE SEQUENCE [LARGE SCALE GENOMIC DNA]</scope>
</reference>
<comment type="caution">
    <text evidence="3">The sequence shown here is derived from an EMBL/GenBank/DDBJ whole genome shotgun (WGS) entry which is preliminary data.</text>
</comment>
<organism evidence="3 4">
    <name type="scientific">Candidatus Berkelbacteria bacterium CG10_big_fil_rev_8_21_14_0_10_41_12</name>
    <dbReference type="NCBI Taxonomy" id="1974513"/>
    <lineage>
        <taxon>Bacteria</taxon>
        <taxon>Candidatus Berkelbacteria</taxon>
    </lineage>
</organism>
<evidence type="ECO:0000259" key="2">
    <source>
        <dbReference type="Pfam" id="PF08241"/>
    </source>
</evidence>
<accession>A0A2M6WY07</accession>
<name>A0A2M6WY07_9BACT</name>
<dbReference type="GO" id="GO:0008757">
    <property type="term" value="F:S-adenosylmethionine-dependent methyltransferase activity"/>
    <property type="evidence" value="ECO:0007669"/>
    <property type="project" value="InterPro"/>
</dbReference>
<protein>
    <recommendedName>
        <fullName evidence="2">Methyltransferase type 11 domain-containing protein</fullName>
    </recommendedName>
</protein>
<proteinExistence type="predicted"/>
<gene>
    <name evidence="3" type="ORF">COT77_00105</name>
</gene>
<dbReference type="CDD" id="cd02440">
    <property type="entry name" value="AdoMet_MTases"/>
    <property type="match status" value="1"/>
</dbReference>
<evidence type="ECO:0000313" key="4">
    <source>
        <dbReference type="Proteomes" id="UP000228596"/>
    </source>
</evidence>
<dbReference type="Gene3D" id="3.40.50.150">
    <property type="entry name" value="Vaccinia Virus protein VP39"/>
    <property type="match status" value="1"/>
</dbReference>
<dbReference type="InterPro" id="IPR013216">
    <property type="entry name" value="Methyltransf_11"/>
</dbReference>